<comment type="caution">
    <text evidence="2">The sequence shown here is derived from an EMBL/GenBank/DDBJ whole genome shotgun (WGS) entry which is preliminary data.</text>
</comment>
<keyword evidence="1" id="KW-0732">Signal</keyword>
<keyword evidence="3" id="KW-1185">Reference proteome</keyword>
<dbReference type="InterPro" id="IPR036249">
    <property type="entry name" value="Thioredoxin-like_sf"/>
</dbReference>
<feature type="chain" id="PRO_5030835639" description="DUF411 domain-containing protein" evidence="1">
    <location>
        <begin position="26"/>
        <end position="154"/>
    </location>
</feature>
<dbReference type="EMBL" id="JACIGI010000006">
    <property type="protein sequence ID" value="MBB4285405.1"/>
    <property type="molecule type" value="Genomic_DNA"/>
</dbReference>
<dbReference type="Pfam" id="PF04214">
    <property type="entry name" value="DUF411"/>
    <property type="match status" value="1"/>
</dbReference>
<evidence type="ECO:0000313" key="2">
    <source>
        <dbReference type="EMBL" id="MBB4285405.1"/>
    </source>
</evidence>
<evidence type="ECO:0000313" key="3">
    <source>
        <dbReference type="Proteomes" id="UP000555728"/>
    </source>
</evidence>
<sequence>MTGSSLRAAALGLAASLLLPLAAQAAGPAEDPAVTVFKSPTCGCCTAWGDHLRANGFTVIEKDTDDLMGIKTLAGVPNTLSSCHTASVDGYVIEGHVPAADITRLLDERPEAAGLAVPGMPPASPGMDVPEYAGAPFKTLLFAGDGSTSVYAQH</sequence>
<organism evidence="2 3">
    <name type="scientific">Roseospira goensis</name>
    <dbReference type="NCBI Taxonomy" id="391922"/>
    <lineage>
        <taxon>Bacteria</taxon>
        <taxon>Pseudomonadati</taxon>
        <taxon>Pseudomonadota</taxon>
        <taxon>Alphaproteobacteria</taxon>
        <taxon>Rhodospirillales</taxon>
        <taxon>Rhodospirillaceae</taxon>
        <taxon>Roseospira</taxon>
    </lineage>
</organism>
<dbReference type="InterPro" id="IPR007332">
    <property type="entry name" value="DUF411"/>
</dbReference>
<accession>A0A7W6WJU3</accession>
<evidence type="ECO:0000256" key="1">
    <source>
        <dbReference type="SAM" id="SignalP"/>
    </source>
</evidence>
<name>A0A7W6WJU3_9PROT</name>
<feature type="signal peptide" evidence="1">
    <location>
        <begin position="1"/>
        <end position="25"/>
    </location>
</feature>
<dbReference type="RefSeq" id="WP_184432547.1">
    <property type="nucleotide sequence ID" value="NZ_JACIGI010000006.1"/>
</dbReference>
<proteinExistence type="predicted"/>
<dbReference type="AlphaFoldDB" id="A0A7W6WJU3"/>
<protein>
    <recommendedName>
        <fullName evidence="4">DUF411 domain-containing protein</fullName>
    </recommendedName>
</protein>
<dbReference type="Proteomes" id="UP000555728">
    <property type="component" value="Unassembled WGS sequence"/>
</dbReference>
<reference evidence="2 3" key="1">
    <citation type="submission" date="2020-08" db="EMBL/GenBank/DDBJ databases">
        <title>Genome sequencing of Purple Non-Sulfur Bacteria from various extreme environments.</title>
        <authorList>
            <person name="Mayer M."/>
        </authorList>
    </citation>
    <scope>NUCLEOTIDE SEQUENCE [LARGE SCALE GENOMIC DNA]</scope>
    <source>
        <strain evidence="2 3">JA135</strain>
    </source>
</reference>
<dbReference type="SUPFAM" id="SSF52833">
    <property type="entry name" value="Thioredoxin-like"/>
    <property type="match status" value="1"/>
</dbReference>
<gene>
    <name evidence="2" type="ORF">GGD88_001122</name>
</gene>
<evidence type="ECO:0008006" key="4">
    <source>
        <dbReference type="Google" id="ProtNLM"/>
    </source>
</evidence>